<reference evidence="2" key="2">
    <citation type="submission" date="2020-12" db="EMBL/GenBank/DDBJ databases">
        <authorList>
            <person name="Kanost M."/>
        </authorList>
    </citation>
    <scope>NUCLEOTIDE SEQUENCE</scope>
</reference>
<protein>
    <submittedName>
        <fullName evidence="2">Uncharacterized protein</fullName>
    </submittedName>
</protein>
<accession>A0A921Z2K3</accession>
<feature type="signal peptide" evidence="1">
    <location>
        <begin position="1"/>
        <end position="23"/>
    </location>
</feature>
<dbReference type="EMBL" id="JH668379">
    <property type="protein sequence ID" value="KAG6449842.1"/>
    <property type="molecule type" value="Genomic_DNA"/>
</dbReference>
<gene>
    <name evidence="2" type="ORF">O3G_MSEX006260</name>
</gene>
<reference evidence="2" key="1">
    <citation type="journal article" date="2016" name="Insect Biochem. Mol. Biol.">
        <title>Multifaceted biological insights from a draft genome sequence of the tobacco hornworm moth, Manduca sexta.</title>
        <authorList>
            <person name="Kanost M.R."/>
            <person name="Arrese E.L."/>
            <person name="Cao X."/>
            <person name="Chen Y.R."/>
            <person name="Chellapilla S."/>
            <person name="Goldsmith M.R."/>
            <person name="Grosse-Wilde E."/>
            <person name="Heckel D.G."/>
            <person name="Herndon N."/>
            <person name="Jiang H."/>
            <person name="Papanicolaou A."/>
            <person name="Qu J."/>
            <person name="Soulages J.L."/>
            <person name="Vogel H."/>
            <person name="Walters J."/>
            <person name="Waterhouse R.M."/>
            <person name="Ahn S.J."/>
            <person name="Almeida F.C."/>
            <person name="An C."/>
            <person name="Aqrawi P."/>
            <person name="Bretschneider A."/>
            <person name="Bryant W.B."/>
            <person name="Bucks S."/>
            <person name="Chao H."/>
            <person name="Chevignon G."/>
            <person name="Christen J.M."/>
            <person name="Clarke D.F."/>
            <person name="Dittmer N.T."/>
            <person name="Ferguson L.C.F."/>
            <person name="Garavelou S."/>
            <person name="Gordon K.H.J."/>
            <person name="Gunaratna R.T."/>
            <person name="Han Y."/>
            <person name="Hauser F."/>
            <person name="He Y."/>
            <person name="Heidel-Fischer H."/>
            <person name="Hirsh A."/>
            <person name="Hu Y."/>
            <person name="Jiang H."/>
            <person name="Kalra D."/>
            <person name="Klinner C."/>
            <person name="Konig C."/>
            <person name="Kovar C."/>
            <person name="Kroll A.R."/>
            <person name="Kuwar S.S."/>
            <person name="Lee S.L."/>
            <person name="Lehman R."/>
            <person name="Li K."/>
            <person name="Li Z."/>
            <person name="Liang H."/>
            <person name="Lovelace S."/>
            <person name="Lu Z."/>
            <person name="Mansfield J.H."/>
            <person name="McCulloch K.J."/>
            <person name="Mathew T."/>
            <person name="Morton B."/>
            <person name="Muzny D.M."/>
            <person name="Neunemann D."/>
            <person name="Ongeri F."/>
            <person name="Pauchet Y."/>
            <person name="Pu L.L."/>
            <person name="Pyrousis I."/>
            <person name="Rao X.J."/>
            <person name="Redding A."/>
            <person name="Roesel C."/>
            <person name="Sanchez-Gracia A."/>
            <person name="Schaack S."/>
            <person name="Shukla A."/>
            <person name="Tetreau G."/>
            <person name="Wang Y."/>
            <person name="Xiong G.H."/>
            <person name="Traut W."/>
            <person name="Walsh T.K."/>
            <person name="Worley K.C."/>
            <person name="Wu D."/>
            <person name="Wu W."/>
            <person name="Wu Y.Q."/>
            <person name="Zhang X."/>
            <person name="Zou Z."/>
            <person name="Zucker H."/>
            <person name="Briscoe A.D."/>
            <person name="Burmester T."/>
            <person name="Clem R.J."/>
            <person name="Feyereisen R."/>
            <person name="Grimmelikhuijzen C.J.P."/>
            <person name="Hamodrakas S.J."/>
            <person name="Hansson B.S."/>
            <person name="Huguet E."/>
            <person name="Jermiin L.S."/>
            <person name="Lan Q."/>
            <person name="Lehman H.K."/>
            <person name="Lorenzen M."/>
            <person name="Merzendorfer H."/>
            <person name="Michalopoulos I."/>
            <person name="Morton D.B."/>
            <person name="Muthukrishnan S."/>
            <person name="Oakeshott J.G."/>
            <person name="Palmer W."/>
            <person name="Park Y."/>
            <person name="Passarelli A.L."/>
            <person name="Rozas J."/>
            <person name="Schwartz L.M."/>
            <person name="Smith W."/>
            <person name="Southgate A."/>
            <person name="Vilcinskas A."/>
            <person name="Vogt R."/>
            <person name="Wang P."/>
            <person name="Werren J."/>
            <person name="Yu X.Q."/>
            <person name="Zhou J.J."/>
            <person name="Brown S.J."/>
            <person name="Scherer S.E."/>
            <person name="Richards S."/>
            <person name="Blissard G.W."/>
        </authorList>
    </citation>
    <scope>NUCLEOTIDE SEQUENCE</scope>
</reference>
<sequence>MKWLHLTFILLICYFSFYNAVSALEPNPQPFLDTIKECKNSKNCLINDSGNVSSSGNEIR</sequence>
<proteinExistence type="predicted"/>
<evidence type="ECO:0000313" key="3">
    <source>
        <dbReference type="Proteomes" id="UP000791440"/>
    </source>
</evidence>
<evidence type="ECO:0000313" key="2">
    <source>
        <dbReference type="EMBL" id="KAG6449843.1"/>
    </source>
</evidence>
<evidence type="ECO:0000256" key="1">
    <source>
        <dbReference type="SAM" id="SignalP"/>
    </source>
</evidence>
<comment type="caution">
    <text evidence="2">The sequence shown here is derived from an EMBL/GenBank/DDBJ whole genome shotgun (WGS) entry which is preliminary data.</text>
</comment>
<dbReference type="EMBL" id="JH668379">
    <property type="protein sequence ID" value="KAG6449843.1"/>
    <property type="molecule type" value="Genomic_DNA"/>
</dbReference>
<keyword evidence="1" id="KW-0732">Signal</keyword>
<feature type="chain" id="PRO_5038276447" evidence="1">
    <location>
        <begin position="24"/>
        <end position="60"/>
    </location>
</feature>
<dbReference type="Proteomes" id="UP000791440">
    <property type="component" value="Unassembled WGS sequence"/>
</dbReference>
<organism evidence="2 3">
    <name type="scientific">Manduca sexta</name>
    <name type="common">Tobacco hawkmoth</name>
    <name type="synonym">Tobacco hornworm</name>
    <dbReference type="NCBI Taxonomy" id="7130"/>
    <lineage>
        <taxon>Eukaryota</taxon>
        <taxon>Metazoa</taxon>
        <taxon>Ecdysozoa</taxon>
        <taxon>Arthropoda</taxon>
        <taxon>Hexapoda</taxon>
        <taxon>Insecta</taxon>
        <taxon>Pterygota</taxon>
        <taxon>Neoptera</taxon>
        <taxon>Endopterygota</taxon>
        <taxon>Lepidoptera</taxon>
        <taxon>Glossata</taxon>
        <taxon>Ditrysia</taxon>
        <taxon>Bombycoidea</taxon>
        <taxon>Sphingidae</taxon>
        <taxon>Sphinginae</taxon>
        <taxon>Sphingini</taxon>
        <taxon>Manduca</taxon>
    </lineage>
</organism>
<keyword evidence="3" id="KW-1185">Reference proteome</keyword>
<dbReference type="AlphaFoldDB" id="A0A921Z2K3"/>
<name>A0A921Z2K3_MANSE</name>